<dbReference type="Pfam" id="PF26337">
    <property type="entry name" value="Gtf3_C"/>
    <property type="match status" value="1"/>
</dbReference>
<dbReference type="InterPro" id="IPR043676">
    <property type="entry name" value="Gtf3"/>
</dbReference>
<feature type="domain" description="Glucosyltransferase 3-like N-terminal" evidence="6">
    <location>
        <begin position="2"/>
        <end position="152"/>
    </location>
</feature>
<protein>
    <recommendedName>
        <fullName evidence="5">Glucosyltransferase 3</fullName>
        <ecNumber evidence="5">2.4.1.-</ecNumber>
    </recommendedName>
</protein>
<feature type="binding site" evidence="5">
    <location>
        <position position="179"/>
    </location>
    <ligand>
        <name>UDP</name>
        <dbReference type="ChEBI" id="CHEBI:58223"/>
    </ligand>
</feature>
<comment type="domain">
    <text evidence="5">Dimerizes via the C-terminus; dimerization is required for tetramer formation. Binds protein substrate via an exposed loop in the N-terminus.</text>
</comment>
<evidence type="ECO:0000259" key="6">
    <source>
        <dbReference type="Pfam" id="PF26334"/>
    </source>
</evidence>
<evidence type="ECO:0000256" key="4">
    <source>
        <dbReference type="ARBA" id="ARBA00022741"/>
    </source>
</evidence>
<comment type="subunit">
    <text evidence="5">Homotetramer; a dimer of dimers.</text>
</comment>
<gene>
    <name evidence="8" type="primary">nss</name>
    <name evidence="5" type="synonym">gtf3</name>
    <name evidence="8" type="ORF">NCTC4670_02190</name>
</gene>
<dbReference type="EMBL" id="UHFG01000004">
    <property type="protein sequence ID" value="SUN51782.1"/>
    <property type="molecule type" value="Genomic_DNA"/>
</dbReference>
<dbReference type="GO" id="GO:0035251">
    <property type="term" value="F:UDP-glucosyltransferase activity"/>
    <property type="evidence" value="ECO:0007669"/>
    <property type="project" value="UniProtKB-UniRule"/>
</dbReference>
<keyword evidence="4 5" id="KW-0547">Nucleotide-binding</keyword>
<dbReference type="Gene3D" id="3.40.50.2000">
    <property type="entry name" value="Glycogen Phosphorylase B"/>
    <property type="match status" value="2"/>
</dbReference>
<feature type="binding site" evidence="5">
    <location>
        <begin position="245"/>
        <end position="250"/>
    </location>
    <ligand>
        <name>UDP</name>
        <dbReference type="ChEBI" id="CHEBI:58223"/>
    </ligand>
</feature>
<dbReference type="UniPathway" id="UPA00378"/>
<name>A0A380JYM5_STRDY</name>
<evidence type="ECO:0000259" key="7">
    <source>
        <dbReference type="Pfam" id="PF26337"/>
    </source>
</evidence>
<organism evidence="8 9">
    <name type="scientific">Streptococcus dysgalactiae subsp. dysgalactiae</name>
    <dbReference type="NCBI Taxonomy" id="99822"/>
    <lineage>
        <taxon>Bacteria</taxon>
        <taxon>Bacillati</taxon>
        <taxon>Bacillota</taxon>
        <taxon>Bacilli</taxon>
        <taxon>Lactobacillales</taxon>
        <taxon>Streptococcaceae</taxon>
        <taxon>Streptococcus</taxon>
    </lineage>
</organism>
<evidence type="ECO:0000313" key="8">
    <source>
        <dbReference type="EMBL" id="SUN51782.1"/>
    </source>
</evidence>
<accession>A0A380JYM5</accession>
<comment type="function">
    <text evidence="5">Required for polymorphic O-glycosylation of the serine-rich repeat protein in this bacteria. Catalyzes the second step in glycosylation by transferring glucose from UDP-glucose to the terminal GlcNAc moiety of the 3-O-(N-acetyl-alpha-D-glucosaminyl)-L-seryl-[protein] resulting from the first glycosylation step.</text>
</comment>
<dbReference type="Proteomes" id="UP000254797">
    <property type="component" value="Unassembled WGS sequence"/>
</dbReference>
<feature type="domain" description="Glucosyltransferase 3-like C-terminal" evidence="7">
    <location>
        <begin position="171"/>
        <end position="324"/>
    </location>
</feature>
<evidence type="ECO:0000256" key="2">
    <source>
        <dbReference type="ARBA" id="ARBA00022676"/>
    </source>
</evidence>
<proteinExistence type="inferred from homology"/>
<dbReference type="InterPro" id="IPR058591">
    <property type="entry name" value="Gtf3_N"/>
</dbReference>
<feature type="binding site" evidence="5">
    <location>
        <position position="16"/>
    </location>
    <ligand>
        <name>UDP</name>
        <dbReference type="ChEBI" id="CHEBI:58223"/>
    </ligand>
</feature>
<comment type="pathway">
    <text evidence="1 5">Protein modification; protein glycosylation.</text>
</comment>
<dbReference type="HAMAP" id="MF_00841">
    <property type="entry name" value="Gtf3"/>
    <property type="match status" value="1"/>
</dbReference>
<evidence type="ECO:0000256" key="3">
    <source>
        <dbReference type="ARBA" id="ARBA00022679"/>
    </source>
</evidence>
<dbReference type="AlphaFoldDB" id="A0A380JYM5"/>
<reference evidence="8 9" key="1">
    <citation type="submission" date="2018-06" db="EMBL/GenBank/DDBJ databases">
        <authorList>
            <consortium name="Pathogen Informatics"/>
            <person name="Doyle S."/>
        </authorList>
    </citation>
    <scope>NUCLEOTIDE SEQUENCE [LARGE SCALE GENOMIC DNA]</scope>
    <source>
        <strain evidence="8 9">NCTC4670</strain>
    </source>
</reference>
<keyword evidence="2 5" id="KW-0328">Glycosyltransferase</keyword>
<dbReference type="RefSeq" id="WP_142758424.1">
    <property type="nucleotide sequence ID" value="NZ_JAIEZZ010000019.1"/>
</dbReference>
<dbReference type="EC" id="2.4.1.-" evidence="5"/>
<sequence length="333" mass="37505">MKVHITNLRGMAASSTAQVAQNKVAKIARDLGFYEIGVYFFDTKSDSTSELARRMDGMIASVSQGDVLIAQFPTWNSVEYDDALMTRLCFYGNKVIIFVHDIIPLMFPSNRYLLPKVIATLNRAALLILPSQAMYNLLVSEGLTVQNYLIQELWDYETEIPVQSPRYQNLIHFPGNPSKFPFTKAWNFDSRLRIYSEEDVKISSNKVEKINFLPTELLIAELSKGGFGIIWEALDGMAYLSLCCSYKLSIFIAAGIPVIVRRGIANQAELEEKGVIIVVDSLEEAAAIVTHMSSELYDSYCQNVRKLAKVTRNGWVTRQLLTNAVYSVINDKE</sequence>
<dbReference type="Pfam" id="PF26334">
    <property type="entry name" value="Gtf3_N"/>
    <property type="match status" value="1"/>
</dbReference>
<comment type="similarity">
    <text evidence="5">Belongs to the Gtf3 glucosyltransferase family.</text>
</comment>
<keyword evidence="3 5" id="KW-0808">Transferase</keyword>
<evidence type="ECO:0000256" key="1">
    <source>
        <dbReference type="ARBA" id="ARBA00004922"/>
    </source>
</evidence>
<dbReference type="GO" id="GO:0000166">
    <property type="term" value="F:nucleotide binding"/>
    <property type="evidence" value="ECO:0007669"/>
    <property type="project" value="UniProtKB-KW"/>
</dbReference>
<evidence type="ECO:0000256" key="5">
    <source>
        <dbReference type="HAMAP-Rule" id="MF_00841"/>
    </source>
</evidence>
<dbReference type="PIRSF" id="PIRSF007023">
    <property type="entry name" value="UDP-Galf_transf"/>
    <property type="match status" value="1"/>
</dbReference>
<evidence type="ECO:0000313" key="9">
    <source>
        <dbReference type="Proteomes" id="UP000254797"/>
    </source>
</evidence>
<dbReference type="InterPro" id="IPR058592">
    <property type="entry name" value="Gtf3_C"/>
</dbReference>